<protein>
    <submittedName>
        <fullName evidence="8">Chromate transporter</fullName>
    </submittedName>
</protein>
<dbReference type="PANTHER" id="PTHR43663:SF1">
    <property type="entry name" value="CHROMATE TRANSPORTER"/>
    <property type="match status" value="1"/>
</dbReference>
<dbReference type="PANTHER" id="PTHR43663">
    <property type="entry name" value="CHROMATE TRANSPORT PROTEIN-RELATED"/>
    <property type="match status" value="1"/>
</dbReference>
<evidence type="ECO:0000256" key="3">
    <source>
        <dbReference type="ARBA" id="ARBA00022475"/>
    </source>
</evidence>
<evidence type="ECO:0000313" key="8">
    <source>
        <dbReference type="EMBL" id="GAA0737252.1"/>
    </source>
</evidence>
<keyword evidence="4 7" id="KW-0812">Transmembrane</keyword>
<comment type="subcellular location">
    <subcellularLocation>
        <location evidence="1">Cell membrane</location>
        <topology evidence="1">Multi-pass membrane protein</topology>
    </subcellularLocation>
</comment>
<feature type="transmembrane region" description="Helical" evidence="7">
    <location>
        <begin position="107"/>
        <end position="128"/>
    </location>
</feature>
<keyword evidence="9" id="KW-1185">Reference proteome</keyword>
<keyword evidence="5 7" id="KW-1133">Transmembrane helix</keyword>
<dbReference type="RefSeq" id="WP_343760093.1">
    <property type="nucleotide sequence ID" value="NZ_BAAACG010000008.1"/>
</dbReference>
<feature type="transmembrane region" description="Helical" evidence="7">
    <location>
        <begin position="74"/>
        <end position="95"/>
    </location>
</feature>
<evidence type="ECO:0000256" key="5">
    <source>
        <dbReference type="ARBA" id="ARBA00022989"/>
    </source>
</evidence>
<accession>A0ABN1JDX6</accession>
<proteinExistence type="inferred from homology"/>
<evidence type="ECO:0000256" key="1">
    <source>
        <dbReference type="ARBA" id="ARBA00004651"/>
    </source>
</evidence>
<dbReference type="Proteomes" id="UP001501510">
    <property type="component" value="Unassembled WGS sequence"/>
</dbReference>
<evidence type="ECO:0000256" key="4">
    <source>
        <dbReference type="ARBA" id="ARBA00022692"/>
    </source>
</evidence>
<organism evidence="8 9">
    <name type="scientific">Clostridium oceanicum</name>
    <dbReference type="NCBI Taxonomy" id="1543"/>
    <lineage>
        <taxon>Bacteria</taxon>
        <taxon>Bacillati</taxon>
        <taxon>Bacillota</taxon>
        <taxon>Clostridia</taxon>
        <taxon>Eubacteriales</taxon>
        <taxon>Clostridiaceae</taxon>
        <taxon>Clostridium</taxon>
    </lineage>
</organism>
<sequence length="176" mass="19001">MALFIKVFISFLKIGAFAFGGGLAMVPLIQREIVEKNHWLSIKTLKDIVGISQMTPGPIAINSATFVGYKVDGILGSIFGTLGVITISFILVTIASHYFEKFKEAKILKAAFLGMRPAIVGLILSVVINFSKDAYVDIKSIIIALIIGAMLFSKKIHPIVAIISSGILAILLYGFI</sequence>
<feature type="transmembrane region" description="Helical" evidence="7">
    <location>
        <begin position="159"/>
        <end position="175"/>
    </location>
</feature>
<evidence type="ECO:0000256" key="6">
    <source>
        <dbReference type="ARBA" id="ARBA00023136"/>
    </source>
</evidence>
<dbReference type="Pfam" id="PF02417">
    <property type="entry name" value="Chromate_transp"/>
    <property type="match status" value="1"/>
</dbReference>
<dbReference type="EMBL" id="BAAACG010000008">
    <property type="protein sequence ID" value="GAA0737252.1"/>
    <property type="molecule type" value="Genomic_DNA"/>
</dbReference>
<dbReference type="InterPro" id="IPR003370">
    <property type="entry name" value="Chromate_transpt"/>
</dbReference>
<comment type="caution">
    <text evidence="8">The sequence shown here is derived from an EMBL/GenBank/DDBJ whole genome shotgun (WGS) entry which is preliminary data.</text>
</comment>
<gene>
    <name evidence="8" type="ORF">GCM10008906_13150</name>
</gene>
<evidence type="ECO:0000256" key="2">
    <source>
        <dbReference type="ARBA" id="ARBA00005262"/>
    </source>
</evidence>
<keyword evidence="3" id="KW-1003">Cell membrane</keyword>
<evidence type="ECO:0000256" key="7">
    <source>
        <dbReference type="SAM" id="Phobius"/>
    </source>
</evidence>
<keyword evidence="6 7" id="KW-0472">Membrane</keyword>
<reference evidence="8 9" key="1">
    <citation type="journal article" date="2019" name="Int. J. Syst. Evol. Microbiol.">
        <title>The Global Catalogue of Microorganisms (GCM) 10K type strain sequencing project: providing services to taxonomists for standard genome sequencing and annotation.</title>
        <authorList>
            <consortium name="The Broad Institute Genomics Platform"/>
            <consortium name="The Broad Institute Genome Sequencing Center for Infectious Disease"/>
            <person name="Wu L."/>
            <person name="Ma J."/>
        </authorList>
    </citation>
    <scope>NUCLEOTIDE SEQUENCE [LARGE SCALE GENOMIC DNA]</scope>
    <source>
        <strain evidence="8 9">JCM 1407</strain>
    </source>
</reference>
<dbReference type="InterPro" id="IPR052518">
    <property type="entry name" value="CHR_Transporter"/>
</dbReference>
<comment type="similarity">
    <text evidence="2">Belongs to the chromate ion transporter (CHR) (TC 2.A.51) family.</text>
</comment>
<feature type="transmembrane region" description="Helical" evidence="7">
    <location>
        <begin position="7"/>
        <end position="29"/>
    </location>
</feature>
<evidence type="ECO:0000313" key="9">
    <source>
        <dbReference type="Proteomes" id="UP001501510"/>
    </source>
</evidence>
<name>A0ABN1JDX6_9CLOT</name>